<sequence>MTSPALPYLFSLLARGCHKRIAQTIETSTSSTITALWSDLMRPSLDPGPWLRVSDVMQLGASAAKQARLAALRERCQKSEGSARSDATAWLDFAEFQWSQLGNPDSRVGEELSAPPRQVREKQRAVLEAALAKQPLGAITGAFETPMEADGAAAMPVQAESPWHILAHQFRFKNILASKYGIRAMCELAKQSNPEALMLAWNQRADLLAARRQRLLQCSHAWWGFLEACMMGGAGGKDFSLLEGAPVLRGAPTPERMPAPVETVRKVPHMAVFASRGEFAKLGFSGVNVIHVAVMHQQQLVTMARQLQLWKEQSWRL</sequence>
<gene>
    <name evidence="1" type="ORF">AK812_SmicGene2500</name>
</gene>
<comment type="caution">
    <text evidence="1">The sequence shown here is derived from an EMBL/GenBank/DDBJ whole genome shotgun (WGS) entry which is preliminary data.</text>
</comment>
<dbReference type="OrthoDB" id="10690071at2759"/>
<accession>A0A1Q9F1D0</accession>
<dbReference type="AlphaFoldDB" id="A0A1Q9F1D0"/>
<keyword evidence="2" id="KW-1185">Reference proteome</keyword>
<proteinExistence type="predicted"/>
<evidence type="ECO:0000313" key="1">
    <source>
        <dbReference type="EMBL" id="OLQ13498.1"/>
    </source>
</evidence>
<evidence type="ECO:0000313" key="2">
    <source>
        <dbReference type="Proteomes" id="UP000186817"/>
    </source>
</evidence>
<name>A0A1Q9F1D0_SYMMI</name>
<organism evidence="1 2">
    <name type="scientific">Symbiodinium microadriaticum</name>
    <name type="common">Dinoflagellate</name>
    <name type="synonym">Zooxanthella microadriatica</name>
    <dbReference type="NCBI Taxonomy" id="2951"/>
    <lineage>
        <taxon>Eukaryota</taxon>
        <taxon>Sar</taxon>
        <taxon>Alveolata</taxon>
        <taxon>Dinophyceae</taxon>
        <taxon>Suessiales</taxon>
        <taxon>Symbiodiniaceae</taxon>
        <taxon>Symbiodinium</taxon>
    </lineage>
</organism>
<protein>
    <submittedName>
        <fullName evidence="1">Uncharacterized protein</fullName>
    </submittedName>
</protein>
<dbReference type="EMBL" id="LSRX01000027">
    <property type="protein sequence ID" value="OLQ13498.1"/>
    <property type="molecule type" value="Genomic_DNA"/>
</dbReference>
<dbReference type="Proteomes" id="UP000186817">
    <property type="component" value="Unassembled WGS sequence"/>
</dbReference>
<reference evidence="1 2" key="1">
    <citation type="submission" date="2016-02" db="EMBL/GenBank/DDBJ databases">
        <title>Genome analysis of coral dinoflagellate symbionts highlights evolutionary adaptations to a symbiotic lifestyle.</title>
        <authorList>
            <person name="Aranda M."/>
            <person name="Li Y."/>
            <person name="Liew Y.J."/>
            <person name="Baumgarten S."/>
            <person name="Simakov O."/>
            <person name="Wilson M."/>
            <person name="Piel J."/>
            <person name="Ashoor H."/>
            <person name="Bougouffa S."/>
            <person name="Bajic V.B."/>
            <person name="Ryu T."/>
            <person name="Ravasi T."/>
            <person name="Bayer T."/>
            <person name="Micklem G."/>
            <person name="Kim H."/>
            <person name="Bhak J."/>
            <person name="Lajeunesse T.C."/>
            <person name="Voolstra C.R."/>
        </authorList>
    </citation>
    <scope>NUCLEOTIDE SEQUENCE [LARGE SCALE GENOMIC DNA]</scope>
    <source>
        <strain evidence="1 2">CCMP2467</strain>
    </source>
</reference>